<dbReference type="OrthoDB" id="1743261at2759"/>
<feature type="region of interest" description="Disordered" evidence="8">
    <location>
        <begin position="118"/>
        <end position="143"/>
    </location>
</feature>
<evidence type="ECO:0000256" key="8">
    <source>
        <dbReference type="SAM" id="MobiDB-lite"/>
    </source>
</evidence>
<dbReference type="SUPFAM" id="SSF144074">
    <property type="entry name" value="E2F-DP heterodimerization region"/>
    <property type="match status" value="1"/>
</dbReference>
<feature type="compositionally biased region" description="Low complexity" evidence="8">
    <location>
        <begin position="122"/>
        <end position="141"/>
    </location>
</feature>
<dbReference type="AlphaFoldDB" id="K7E2T3"/>
<reference evidence="10 11" key="1">
    <citation type="journal article" date="2007" name="Nature">
        <title>Genome of the marsupial Monodelphis domestica reveals innovation in non-coding sequences.</title>
        <authorList>
            <person name="Mikkelsen T.S."/>
            <person name="Wakefield M.J."/>
            <person name="Aken B."/>
            <person name="Amemiya C.T."/>
            <person name="Chang J.L."/>
            <person name="Duke S."/>
            <person name="Garber M."/>
            <person name="Gentles A.J."/>
            <person name="Goodstadt L."/>
            <person name="Heger A."/>
            <person name="Jurka J."/>
            <person name="Kamal M."/>
            <person name="Mauceli E."/>
            <person name="Searle S.M."/>
            <person name="Sharpe T."/>
            <person name="Baker M.L."/>
            <person name="Batzer M.A."/>
            <person name="Benos P.V."/>
            <person name="Belov K."/>
            <person name="Clamp M."/>
            <person name="Cook A."/>
            <person name="Cuff J."/>
            <person name="Das R."/>
            <person name="Davidow L."/>
            <person name="Deakin J.E."/>
            <person name="Fazzari M.J."/>
            <person name="Glass J.L."/>
            <person name="Grabherr M."/>
            <person name="Greally J.M."/>
            <person name="Gu W."/>
            <person name="Hore T.A."/>
            <person name="Huttley G.A."/>
            <person name="Kleber M."/>
            <person name="Jirtle R.L."/>
            <person name="Koina E."/>
            <person name="Lee J.T."/>
            <person name="Mahony S."/>
            <person name="Marra M.A."/>
            <person name="Miller R.D."/>
            <person name="Nicholls R.D."/>
            <person name="Oda M."/>
            <person name="Papenfuss A.T."/>
            <person name="Parra Z.E."/>
            <person name="Pollock D.D."/>
            <person name="Ray D.A."/>
            <person name="Schein J.E."/>
            <person name="Speed T.P."/>
            <person name="Thompson K."/>
            <person name="VandeBerg J.L."/>
            <person name="Wade C.M."/>
            <person name="Walker J.A."/>
            <person name="Waters P.D."/>
            <person name="Webber C."/>
            <person name="Weidman J.R."/>
            <person name="Xie X."/>
            <person name="Zody M.C."/>
            <person name="Baldwin J."/>
            <person name="Abdouelleil A."/>
            <person name="Abdulkadir J."/>
            <person name="Abebe A."/>
            <person name="Abera B."/>
            <person name="Abreu J."/>
            <person name="Acer S.C."/>
            <person name="Aftuck L."/>
            <person name="Alexander A."/>
            <person name="An P."/>
            <person name="Anderson E."/>
            <person name="Anderson S."/>
            <person name="Arachi H."/>
            <person name="Azer M."/>
            <person name="Bachantsang P."/>
            <person name="Barry A."/>
            <person name="Bayul T."/>
            <person name="Berlin A."/>
            <person name="Bessette D."/>
            <person name="Bloom T."/>
            <person name="Bloom T."/>
            <person name="Boguslavskiy L."/>
            <person name="Bonnet C."/>
            <person name="Boukhgalter B."/>
            <person name="Bourzgui I."/>
            <person name="Brown A."/>
            <person name="Cahill P."/>
            <person name="Channer S."/>
            <person name="Cheshatsang Y."/>
            <person name="Chuda L."/>
            <person name="Citroen M."/>
            <person name="Collymore A."/>
            <person name="Cooke P."/>
            <person name="Costello M."/>
            <person name="D'Aco K."/>
            <person name="Daza R."/>
            <person name="De Haan G."/>
            <person name="DeGray S."/>
            <person name="DeMaso C."/>
            <person name="Dhargay N."/>
            <person name="Dooley K."/>
            <person name="Dooley E."/>
            <person name="Doricent M."/>
            <person name="Dorje P."/>
            <person name="Dorjee K."/>
            <person name="Dupes A."/>
            <person name="Elong R."/>
            <person name="Falk J."/>
            <person name="Farina A."/>
            <person name="Faro S."/>
            <person name="Ferguson D."/>
            <person name="Fisher S."/>
            <person name="Foley C.D."/>
            <person name="Franke A."/>
            <person name="Friedrich D."/>
            <person name="Gadbois L."/>
            <person name="Gearin G."/>
            <person name="Gearin C.R."/>
            <person name="Giannoukos G."/>
            <person name="Goode T."/>
            <person name="Graham J."/>
            <person name="Grandbois E."/>
            <person name="Grewal S."/>
            <person name="Gyaltsen K."/>
            <person name="Hafez N."/>
            <person name="Hagos B."/>
            <person name="Hall J."/>
            <person name="Henson C."/>
            <person name="Hollinger A."/>
            <person name="Honan T."/>
            <person name="Huard M.D."/>
            <person name="Hughes L."/>
            <person name="Hurhula B."/>
            <person name="Husby M.E."/>
            <person name="Kamat A."/>
            <person name="Kanga B."/>
            <person name="Kashin S."/>
            <person name="Khazanovich D."/>
            <person name="Kisner P."/>
            <person name="Lance K."/>
            <person name="Lara M."/>
            <person name="Lee W."/>
            <person name="Lennon N."/>
            <person name="Letendre F."/>
            <person name="LeVine R."/>
            <person name="Lipovsky A."/>
            <person name="Liu X."/>
            <person name="Liu J."/>
            <person name="Liu S."/>
            <person name="Lokyitsang T."/>
            <person name="Lokyitsang Y."/>
            <person name="Lubonja R."/>
            <person name="Lui A."/>
            <person name="MacDonald P."/>
            <person name="Magnisalis V."/>
            <person name="Maru K."/>
            <person name="Matthews C."/>
            <person name="McCusker W."/>
            <person name="McDonough S."/>
            <person name="Mehta T."/>
            <person name="Meldrim J."/>
            <person name="Meneus L."/>
            <person name="Mihai O."/>
            <person name="Mihalev A."/>
            <person name="Mihova T."/>
            <person name="Mittelman R."/>
            <person name="Mlenga V."/>
            <person name="Montmayeur A."/>
            <person name="Mulrain L."/>
            <person name="Navidi A."/>
            <person name="Naylor J."/>
            <person name="Negash T."/>
            <person name="Nguyen T."/>
            <person name="Nguyen N."/>
            <person name="Nicol R."/>
            <person name="Norbu C."/>
            <person name="Norbu N."/>
            <person name="Novod N."/>
            <person name="O'Neill B."/>
            <person name="Osman S."/>
            <person name="Markiewicz E."/>
            <person name="Oyono O.L."/>
            <person name="Patti C."/>
            <person name="Phunkhang P."/>
            <person name="Pierre F."/>
            <person name="Priest M."/>
            <person name="Raghuraman S."/>
            <person name="Rege F."/>
            <person name="Reyes R."/>
            <person name="Rise C."/>
            <person name="Rogov P."/>
            <person name="Ross K."/>
            <person name="Ryan E."/>
            <person name="Settipalli S."/>
            <person name="Shea T."/>
            <person name="Sherpa N."/>
            <person name="Shi L."/>
            <person name="Shih D."/>
            <person name="Sparrow T."/>
            <person name="Spaulding J."/>
            <person name="Stalker J."/>
            <person name="Stange-Thomann N."/>
            <person name="Stavropoulos S."/>
            <person name="Stone C."/>
            <person name="Strader C."/>
            <person name="Tesfaye S."/>
            <person name="Thomson T."/>
            <person name="Thoulutsang Y."/>
            <person name="Thoulutsang D."/>
            <person name="Topham K."/>
            <person name="Topping I."/>
            <person name="Tsamla T."/>
            <person name="Vassiliev H."/>
            <person name="Vo A."/>
            <person name="Wangchuk T."/>
            <person name="Wangdi T."/>
            <person name="Weiand M."/>
            <person name="Wilkinson J."/>
            <person name="Wilson A."/>
            <person name="Yadav S."/>
            <person name="Young G."/>
            <person name="Yu Q."/>
            <person name="Zembek L."/>
            <person name="Zhong D."/>
            <person name="Zimmer A."/>
            <person name="Zwirko Z."/>
            <person name="Jaffe D.B."/>
            <person name="Alvarez P."/>
            <person name="Brockman W."/>
            <person name="Butler J."/>
            <person name="Chin C."/>
            <person name="Gnerre S."/>
            <person name="MacCallum I."/>
            <person name="Graves J.A."/>
            <person name="Ponting C.P."/>
            <person name="Breen M."/>
            <person name="Samollow P.B."/>
            <person name="Lander E.S."/>
            <person name="Lindblad-Toh K."/>
        </authorList>
    </citation>
    <scope>NUCLEOTIDE SEQUENCE [LARGE SCALE GENOMIC DNA]</scope>
</reference>
<dbReference type="STRING" id="13616.ENSMODP00000040084"/>
<evidence type="ECO:0000313" key="10">
    <source>
        <dbReference type="Ensembl" id="ENSMODP00000040084.1"/>
    </source>
</evidence>
<dbReference type="eggNOG" id="KOG2577">
    <property type="taxonomic scope" value="Eukaryota"/>
</dbReference>
<dbReference type="PANTHER" id="PTHR12081">
    <property type="entry name" value="TRANSCRIPTION FACTOR E2F"/>
    <property type="match status" value="1"/>
</dbReference>
<evidence type="ECO:0000256" key="5">
    <source>
        <dbReference type="ARBA" id="ARBA00023163"/>
    </source>
</evidence>
<dbReference type="SUPFAM" id="SSF46785">
    <property type="entry name" value="Winged helix' DNA-binding domain"/>
    <property type="match status" value="1"/>
</dbReference>
<dbReference type="GO" id="GO:0000981">
    <property type="term" value="F:DNA-binding transcription factor activity, RNA polymerase II-specific"/>
    <property type="evidence" value="ECO:0000318"/>
    <property type="project" value="GO_Central"/>
</dbReference>
<dbReference type="GO" id="GO:0000978">
    <property type="term" value="F:RNA polymerase II cis-regulatory region sequence-specific DNA binding"/>
    <property type="evidence" value="ECO:0000318"/>
    <property type="project" value="GO_Central"/>
</dbReference>
<keyword evidence="5 7" id="KW-0804">Transcription</keyword>
<proteinExistence type="inferred from homology"/>
<dbReference type="GeneID" id="107650305"/>
<accession>K7E2T3</accession>
<reference evidence="10" key="2">
    <citation type="submission" date="2025-08" db="UniProtKB">
        <authorList>
            <consortium name="Ensembl"/>
        </authorList>
    </citation>
    <scope>IDENTIFICATION</scope>
</reference>
<dbReference type="InterPro" id="IPR037241">
    <property type="entry name" value="E2F-DP_heterodim"/>
</dbReference>
<dbReference type="Gene3D" id="1.10.10.10">
    <property type="entry name" value="Winged helix-like DNA-binding domain superfamily/Winged helix DNA-binding domain"/>
    <property type="match status" value="1"/>
</dbReference>
<keyword evidence="11" id="KW-1185">Reference proteome</keyword>
<keyword evidence="4 7" id="KW-0238">DNA-binding</keyword>
<reference evidence="10" key="3">
    <citation type="submission" date="2025-09" db="UniProtKB">
        <authorList>
            <consortium name="Ensembl"/>
        </authorList>
    </citation>
    <scope>IDENTIFICATION</scope>
</reference>
<evidence type="ECO:0000256" key="1">
    <source>
        <dbReference type="ARBA" id="ARBA00004123"/>
    </source>
</evidence>
<feature type="domain" description="E2F/DP family winged-helix DNA-binding" evidence="9">
    <location>
        <begin position="303"/>
        <end position="368"/>
    </location>
</feature>
<evidence type="ECO:0000256" key="3">
    <source>
        <dbReference type="ARBA" id="ARBA00023015"/>
    </source>
</evidence>
<feature type="region of interest" description="Disordered" evidence="8">
    <location>
        <begin position="260"/>
        <end position="306"/>
    </location>
</feature>
<dbReference type="GeneTree" id="ENSGT00940000155734"/>
<dbReference type="InterPro" id="IPR032198">
    <property type="entry name" value="E2F_CC-MB"/>
</dbReference>
<evidence type="ECO:0000256" key="4">
    <source>
        <dbReference type="ARBA" id="ARBA00023125"/>
    </source>
</evidence>
<dbReference type="PANTHER" id="PTHR12081:SF50">
    <property type="entry name" value="TRANSCRIPTION FACTOR E2F2"/>
    <property type="match status" value="1"/>
</dbReference>
<dbReference type="InterPro" id="IPR036388">
    <property type="entry name" value="WH-like_DNA-bd_sf"/>
</dbReference>
<dbReference type="Pfam" id="PF16421">
    <property type="entry name" value="E2F_CC-MB"/>
    <property type="match status" value="1"/>
</dbReference>
<dbReference type="InParanoid" id="K7E2T3"/>
<evidence type="ECO:0000256" key="7">
    <source>
        <dbReference type="RuleBase" id="RU003796"/>
    </source>
</evidence>
<comment type="subcellular location">
    <subcellularLocation>
        <location evidence="1 7">Nucleus</location>
    </subcellularLocation>
</comment>
<dbReference type="Ensembl" id="ENSMODT00000043186.1">
    <property type="protein sequence ID" value="ENSMODP00000040084.1"/>
    <property type="gene ID" value="ENSMODG00000029644.1"/>
</dbReference>
<dbReference type="Proteomes" id="UP000002280">
    <property type="component" value="Chromosome X"/>
</dbReference>
<organism evidence="10 11">
    <name type="scientific">Monodelphis domestica</name>
    <name type="common">Gray short-tailed opossum</name>
    <dbReference type="NCBI Taxonomy" id="13616"/>
    <lineage>
        <taxon>Eukaryota</taxon>
        <taxon>Metazoa</taxon>
        <taxon>Chordata</taxon>
        <taxon>Craniata</taxon>
        <taxon>Vertebrata</taxon>
        <taxon>Euteleostomi</taxon>
        <taxon>Mammalia</taxon>
        <taxon>Metatheria</taxon>
        <taxon>Didelphimorphia</taxon>
        <taxon>Didelphidae</taxon>
        <taxon>Monodelphis</taxon>
    </lineage>
</organism>
<protein>
    <recommendedName>
        <fullName evidence="9">E2F/DP family winged-helix DNA-binding domain-containing protein</fullName>
    </recommendedName>
</protein>
<dbReference type="InterPro" id="IPR036390">
    <property type="entry name" value="WH_DNA-bd_sf"/>
</dbReference>
<gene>
    <name evidence="10" type="primary">LOC107650305</name>
</gene>
<dbReference type="InterPro" id="IPR015633">
    <property type="entry name" value="E2F"/>
</dbReference>
<dbReference type="Gene3D" id="6.10.250.540">
    <property type="match status" value="1"/>
</dbReference>
<dbReference type="GO" id="GO:0046983">
    <property type="term" value="F:protein dimerization activity"/>
    <property type="evidence" value="ECO:0007669"/>
    <property type="project" value="InterPro"/>
</dbReference>
<dbReference type="InterPro" id="IPR003316">
    <property type="entry name" value="E2F_WHTH_DNA-bd_dom"/>
</dbReference>
<sequence length="475" mass="51366">MEGPPAARVPKPGGMAALSRPGCKDLLSGPCDMAGCSLVPCNLANCNLPAYNLNSCGLPSLRVVGACDPSPQVINNCNTDRCDLLSCNLPGYDQANTDPPNCDLAGPAVEDFSPSHVNLAQSGEAPAGSSSLSGSTSMEGSEPQKVILQLGEPMLQDGFIRLEGPVLQEGLVQLRGPEQQEGLVQVEETVLLEGLQQVVGPEQKERLVRLDGPVLQEILEQLQGTVLQPEPVNGLVLHSVPVERVVLQPVPVKGLVLQPKPMKSAEPQPAAVEEPGTSKATMPQPPVPKQQGTKRKRSIKRTERSGSLMSLTQRFMELVKVSPEGLLDLNDMAVKLNVHKRRLYDITSVLEGIGLLEKRAKNTVQWVGPDPRTLGIPKLLSQLAELESSENHLDELISDTKEKLDSMTKNPENQKLAYVTSQDIQTIQSFKENLVILFKTPEGTQIQVLAPNADSASIYLKNVKEPIEAYYCEVD</sequence>
<evidence type="ECO:0000259" key="9">
    <source>
        <dbReference type="SMART" id="SM01372"/>
    </source>
</evidence>
<dbReference type="CDD" id="cd14660">
    <property type="entry name" value="E2F_DD"/>
    <property type="match status" value="1"/>
</dbReference>
<dbReference type="FunFam" id="1.10.10.10:FF:000458">
    <property type="entry name" value="E2F-like (Mammalian transcription factor)"/>
    <property type="match status" value="1"/>
</dbReference>
<evidence type="ECO:0000256" key="6">
    <source>
        <dbReference type="ARBA" id="ARBA00023242"/>
    </source>
</evidence>
<evidence type="ECO:0000313" key="11">
    <source>
        <dbReference type="Proteomes" id="UP000002280"/>
    </source>
</evidence>
<dbReference type="SMART" id="SM01372">
    <property type="entry name" value="E2F_TDP"/>
    <property type="match status" value="1"/>
</dbReference>
<dbReference type="GO" id="GO:0090575">
    <property type="term" value="C:RNA polymerase II transcription regulator complex"/>
    <property type="evidence" value="ECO:0000318"/>
    <property type="project" value="GO_Central"/>
</dbReference>
<dbReference type="RefSeq" id="XP_056665813.1">
    <property type="nucleotide sequence ID" value="XM_056809835.1"/>
</dbReference>
<keyword evidence="6 7" id="KW-0539">Nucleus</keyword>
<dbReference type="SUPFAM" id="SSF141571">
    <property type="entry name" value="Pentapeptide repeat-like"/>
    <property type="match status" value="1"/>
</dbReference>
<dbReference type="GO" id="GO:0006357">
    <property type="term" value="P:regulation of transcription by RNA polymerase II"/>
    <property type="evidence" value="ECO:0000318"/>
    <property type="project" value="GO_Central"/>
</dbReference>
<dbReference type="Pfam" id="PF02319">
    <property type="entry name" value="WHD_E2F_TDP"/>
    <property type="match status" value="1"/>
</dbReference>
<dbReference type="HOGENOM" id="CLU_574851_0_0_1"/>
<name>K7E2T3_MONDO</name>
<evidence type="ECO:0000256" key="2">
    <source>
        <dbReference type="ARBA" id="ARBA00010940"/>
    </source>
</evidence>
<comment type="similarity">
    <text evidence="2 7">Belongs to the E2F/DP family.</text>
</comment>
<keyword evidence="3 7" id="KW-0805">Transcription regulation</keyword>
<dbReference type="Bgee" id="ENSMODG00000029644">
    <property type="expression patterns" value="Expressed in spermatocyte and 3 other cell types or tissues"/>
</dbReference>